<sequence>MLGFDGCFALSCYWVLCFRFALFKKMELILRGTFELFVLFA</sequence>
<reference evidence="1" key="1">
    <citation type="submission" date="2018-02" db="EMBL/GenBank/DDBJ databases">
        <title>Rhizophora mucronata_Transcriptome.</title>
        <authorList>
            <person name="Meera S.P."/>
            <person name="Sreeshan A."/>
            <person name="Augustine A."/>
        </authorList>
    </citation>
    <scope>NUCLEOTIDE SEQUENCE</scope>
    <source>
        <tissue evidence="1">Leaf</tissue>
    </source>
</reference>
<evidence type="ECO:0000313" key="1">
    <source>
        <dbReference type="EMBL" id="MBX61664.1"/>
    </source>
</evidence>
<accession>A0A2P2Q3X9</accession>
<name>A0A2P2Q3X9_RHIMU</name>
<proteinExistence type="predicted"/>
<dbReference type="EMBL" id="GGEC01081180">
    <property type="protein sequence ID" value="MBX61664.1"/>
    <property type="molecule type" value="Transcribed_RNA"/>
</dbReference>
<protein>
    <submittedName>
        <fullName evidence="1">Uncharacterized protein</fullName>
    </submittedName>
</protein>
<organism evidence="1">
    <name type="scientific">Rhizophora mucronata</name>
    <name type="common">Asiatic mangrove</name>
    <dbReference type="NCBI Taxonomy" id="61149"/>
    <lineage>
        <taxon>Eukaryota</taxon>
        <taxon>Viridiplantae</taxon>
        <taxon>Streptophyta</taxon>
        <taxon>Embryophyta</taxon>
        <taxon>Tracheophyta</taxon>
        <taxon>Spermatophyta</taxon>
        <taxon>Magnoliopsida</taxon>
        <taxon>eudicotyledons</taxon>
        <taxon>Gunneridae</taxon>
        <taxon>Pentapetalae</taxon>
        <taxon>rosids</taxon>
        <taxon>fabids</taxon>
        <taxon>Malpighiales</taxon>
        <taxon>Rhizophoraceae</taxon>
        <taxon>Rhizophora</taxon>
    </lineage>
</organism>
<dbReference type="AlphaFoldDB" id="A0A2P2Q3X9"/>